<dbReference type="PANTHER" id="PTHR43300:SF11">
    <property type="entry name" value="ACETYLTRANSFERASE RV3034C-RELATED"/>
    <property type="match status" value="1"/>
</dbReference>
<evidence type="ECO:0008006" key="4">
    <source>
        <dbReference type="Google" id="ProtNLM"/>
    </source>
</evidence>
<evidence type="ECO:0000313" key="3">
    <source>
        <dbReference type="Proteomes" id="UP000199118"/>
    </source>
</evidence>
<gene>
    <name evidence="2" type="ORF">SAMN05444336_102554</name>
</gene>
<evidence type="ECO:0000256" key="1">
    <source>
        <dbReference type="ARBA" id="ARBA00007274"/>
    </source>
</evidence>
<organism evidence="2 3">
    <name type="scientific">Albimonas donghaensis</name>
    <dbReference type="NCBI Taxonomy" id="356660"/>
    <lineage>
        <taxon>Bacteria</taxon>
        <taxon>Pseudomonadati</taxon>
        <taxon>Pseudomonadota</taxon>
        <taxon>Alphaproteobacteria</taxon>
        <taxon>Rhodobacterales</taxon>
        <taxon>Paracoccaceae</taxon>
        <taxon>Albimonas</taxon>
    </lineage>
</organism>
<dbReference type="InterPro" id="IPR011004">
    <property type="entry name" value="Trimer_LpxA-like_sf"/>
</dbReference>
<dbReference type="Pfam" id="PF14602">
    <property type="entry name" value="Hexapep_2"/>
    <property type="match status" value="1"/>
</dbReference>
<reference evidence="2 3" key="1">
    <citation type="submission" date="2016-10" db="EMBL/GenBank/DDBJ databases">
        <authorList>
            <person name="de Groot N.N."/>
        </authorList>
    </citation>
    <scope>NUCLEOTIDE SEQUENCE [LARGE SCALE GENOMIC DNA]</scope>
    <source>
        <strain evidence="2 3">DSM 17890</strain>
    </source>
</reference>
<dbReference type="PANTHER" id="PTHR43300">
    <property type="entry name" value="ACETYLTRANSFERASE"/>
    <property type="match status" value="1"/>
</dbReference>
<dbReference type="NCBIfam" id="TIGR03308">
    <property type="entry name" value="phn_thr-fam"/>
    <property type="match status" value="1"/>
</dbReference>
<dbReference type="InterPro" id="IPR050179">
    <property type="entry name" value="Trans_hexapeptide_repeat"/>
</dbReference>
<dbReference type="CDD" id="cd03349">
    <property type="entry name" value="LbH_XAT"/>
    <property type="match status" value="1"/>
</dbReference>
<comment type="similarity">
    <text evidence="1">Belongs to the transferase hexapeptide repeat family.</text>
</comment>
<sequence>MAKLSGAPWIDPTARVVDSVLGRCTEIMAGSTLLEVEFGDYSYCAGRNEIAYSRIGKFANIASGCRICPTNHPYQRASLHHFMYRAASYWDDAEDEAEVFEERRRNGVTVGHDTWFGYNAVIMPGVSVGDGAIVAAGAVVTKDVAPYTIVGGVAASEIKRRFPEGVAARLQALAWWDWDHATLRARLQDFRELPVEAFLEKYE</sequence>
<dbReference type="OrthoDB" id="9815592at2"/>
<dbReference type="EMBL" id="FNMZ01000002">
    <property type="protein sequence ID" value="SDW86054.1"/>
    <property type="molecule type" value="Genomic_DNA"/>
</dbReference>
<dbReference type="Gene3D" id="2.160.10.10">
    <property type="entry name" value="Hexapeptide repeat proteins"/>
    <property type="match status" value="1"/>
</dbReference>
<dbReference type="SUPFAM" id="SSF51161">
    <property type="entry name" value="Trimeric LpxA-like enzymes"/>
    <property type="match status" value="1"/>
</dbReference>
<dbReference type="STRING" id="356660.SAMN05444336_102554"/>
<evidence type="ECO:0000313" key="2">
    <source>
        <dbReference type="EMBL" id="SDW86054.1"/>
    </source>
</evidence>
<dbReference type="InterPro" id="IPR017694">
    <property type="entry name" value="Phosphonate_tfrase_rpt"/>
</dbReference>
<name>A0A1H2X0L7_9RHOB</name>
<dbReference type="RefSeq" id="WP_092680774.1">
    <property type="nucleotide sequence ID" value="NZ_FNMZ01000002.1"/>
</dbReference>
<protein>
    <recommendedName>
        <fullName evidence="4">Phosphonate metabolim protein, transferase hexapeptide repeat family</fullName>
    </recommendedName>
</protein>
<accession>A0A1H2X0L7</accession>
<dbReference type="AlphaFoldDB" id="A0A1H2X0L7"/>
<keyword evidence="3" id="KW-1185">Reference proteome</keyword>
<proteinExistence type="inferred from homology"/>
<dbReference type="InterPro" id="IPR001451">
    <property type="entry name" value="Hexapep"/>
</dbReference>
<dbReference type="Proteomes" id="UP000199118">
    <property type="component" value="Unassembled WGS sequence"/>
</dbReference>